<protein>
    <submittedName>
        <fullName evidence="3">D-amino peptidase</fullName>
    </submittedName>
</protein>
<dbReference type="InterPro" id="IPR007035">
    <property type="entry name" value="Peptidase_M55"/>
</dbReference>
<accession>A0A1G6QX30</accession>
<dbReference type="SUPFAM" id="SSF63992">
    <property type="entry name" value="Dipeptide transport protein"/>
    <property type="match status" value="1"/>
</dbReference>
<feature type="binding site" evidence="2">
    <location>
        <position position="135"/>
    </location>
    <ligand>
        <name>Zn(2+)</name>
        <dbReference type="ChEBI" id="CHEBI:29105"/>
        <label>2</label>
    </ligand>
</feature>
<dbReference type="Pfam" id="PF04951">
    <property type="entry name" value="Peptidase_M55"/>
    <property type="match status" value="1"/>
</dbReference>
<dbReference type="Gene3D" id="3.40.50.10780">
    <property type="entry name" value="Dipeptide transport protein"/>
    <property type="match status" value="1"/>
</dbReference>
<evidence type="ECO:0000313" key="4">
    <source>
        <dbReference type="Proteomes" id="UP000199416"/>
    </source>
</evidence>
<sequence>MKVYLSSDMEGTAGVVDWGQCRGPGAEYEHYRRLLQDEVNAAIAGAQEAGATEFLVNDAHSSMQNLRPAELLGNARYLSGRHKPLYMMEGLDASFDAVFLVSYHGSVAGEPSTLSHTYDPRTVARVRLNGVEVGEAGINALVALGHGVPVVLVTGDEVTAEETRRVCPDVAAVVVKRSVTRFAAESLHPAEACARIREGAAAAVRGLGTARPPRIELPATLEVGFRTADLAELATRVVGVRRTGTLEVSMTDADPVELYRTFVTVVLLARAIAE</sequence>
<dbReference type="GO" id="GO:0046872">
    <property type="term" value="F:metal ion binding"/>
    <property type="evidence" value="ECO:0007669"/>
    <property type="project" value="UniProtKB-KW"/>
</dbReference>
<feature type="active site" description="Nucleophile" evidence="1">
    <location>
        <position position="116"/>
    </location>
</feature>
<proteinExistence type="predicted"/>
<feature type="binding site" evidence="2">
    <location>
        <position position="8"/>
    </location>
    <ligand>
        <name>Zn(2+)</name>
        <dbReference type="ChEBI" id="CHEBI:29105"/>
        <label>2</label>
    </ligand>
</feature>
<evidence type="ECO:0000256" key="2">
    <source>
        <dbReference type="PIRSR" id="PIRSR015853-2"/>
    </source>
</evidence>
<keyword evidence="2" id="KW-0479">Metal-binding</keyword>
<dbReference type="EMBL" id="FMZF01000004">
    <property type="protein sequence ID" value="SDC96832.1"/>
    <property type="molecule type" value="Genomic_DNA"/>
</dbReference>
<feature type="binding site" evidence="2">
    <location>
        <position position="10"/>
    </location>
    <ligand>
        <name>Zn(2+)</name>
        <dbReference type="ChEBI" id="CHEBI:29105"/>
        <label>1</label>
    </ligand>
</feature>
<feature type="binding site" evidence="2">
    <location>
        <position position="8"/>
    </location>
    <ligand>
        <name>Zn(2+)</name>
        <dbReference type="ChEBI" id="CHEBI:29105"/>
        <label>1</label>
    </ligand>
</feature>
<dbReference type="InterPro" id="IPR036177">
    <property type="entry name" value="Peptidase_M55_sf"/>
</dbReference>
<feature type="binding site" evidence="2">
    <location>
        <position position="104"/>
    </location>
    <ligand>
        <name>Zn(2+)</name>
        <dbReference type="ChEBI" id="CHEBI:29105"/>
        <label>2</label>
    </ligand>
</feature>
<name>A0A1G6QX30_9ACTN</name>
<dbReference type="CDD" id="cd08663">
    <property type="entry name" value="DAP_dppA_1"/>
    <property type="match status" value="1"/>
</dbReference>
<evidence type="ECO:0000313" key="3">
    <source>
        <dbReference type="EMBL" id="SDC96832.1"/>
    </source>
</evidence>
<keyword evidence="4" id="KW-1185">Reference proteome</keyword>
<dbReference type="AlphaFoldDB" id="A0A1G6QX30"/>
<feature type="binding site" evidence="2">
    <location>
        <position position="60"/>
    </location>
    <ligand>
        <name>Zn(2+)</name>
        <dbReference type="ChEBI" id="CHEBI:29105"/>
        <label>2</label>
    </ligand>
</feature>
<organism evidence="3 4">
    <name type="scientific">Geodermatophilus telluris</name>
    <dbReference type="NCBI Taxonomy" id="1190417"/>
    <lineage>
        <taxon>Bacteria</taxon>
        <taxon>Bacillati</taxon>
        <taxon>Actinomycetota</taxon>
        <taxon>Actinomycetes</taxon>
        <taxon>Geodermatophilales</taxon>
        <taxon>Geodermatophilaceae</taxon>
        <taxon>Geodermatophilus</taxon>
    </lineage>
</organism>
<reference evidence="4" key="1">
    <citation type="submission" date="2016-10" db="EMBL/GenBank/DDBJ databases">
        <authorList>
            <person name="Varghese N."/>
            <person name="Submissions S."/>
        </authorList>
    </citation>
    <scope>NUCLEOTIDE SEQUENCE [LARGE SCALE GENOMIC DNA]</scope>
    <source>
        <strain evidence="4">DSM 45421</strain>
    </source>
</reference>
<dbReference type="Proteomes" id="UP000199416">
    <property type="component" value="Unassembled WGS sequence"/>
</dbReference>
<dbReference type="InterPro" id="IPR027476">
    <property type="entry name" value="DppA_N"/>
</dbReference>
<dbReference type="RefSeq" id="WP_091366880.1">
    <property type="nucleotide sequence ID" value="NZ_FMZF01000004.1"/>
</dbReference>
<evidence type="ECO:0000256" key="1">
    <source>
        <dbReference type="PIRSR" id="PIRSR015853-1"/>
    </source>
</evidence>
<dbReference type="PIRSF" id="PIRSF015853">
    <property type="entry name" value="Pep_DppA"/>
    <property type="match status" value="1"/>
</dbReference>
<gene>
    <name evidence="3" type="ORF">SAMN05660690_3139</name>
</gene>
<dbReference type="Gene3D" id="3.30.1360.130">
    <property type="entry name" value="Dipeptide transport protein"/>
    <property type="match status" value="1"/>
</dbReference>
<keyword evidence="2" id="KW-0862">Zinc</keyword>
<dbReference type="OrthoDB" id="9785420at2"/>